<evidence type="ECO:0000313" key="20">
    <source>
        <dbReference type="EMBL" id="CCM04561.1"/>
    </source>
</evidence>
<dbReference type="GO" id="GO:0005775">
    <property type="term" value="C:vacuolar lumen"/>
    <property type="evidence" value="ECO:0007669"/>
    <property type="project" value="TreeGrafter"/>
</dbReference>
<evidence type="ECO:0000256" key="9">
    <source>
        <dbReference type="ARBA" id="ARBA00022801"/>
    </source>
</evidence>
<dbReference type="SUPFAM" id="SSF53474">
    <property type="entry name" value="alpha/beta-Hydrolases"/>
    <property type="match status" value="1"/>
</dbReference>
<dbReference type="InterPro" id="IPR002921">
    <property type="entry name" value="Fungal_lipase-type"/>
</dbReference>
<reference evidence="20 21" key="1">
    <citation type="journal article" date="2012" name="Appl. Environ. Microbiol.">
        <title>Short-read sequencing for genomic analysis of the brown rot fungus Fibroporia radiculosa.</title>
        <authorList>
            <person name="Tang J.D."/>
            <person name="Perkins A.D."/>
            <person name="Sonstegard T.S."/>
            <person name="Schroeder S.G."/>
            <person name="Burgess S.C."/>
            <person name="Diehl S.V."/>
        </authorList>
    </citation>
    <scope>NUCLEOTIDE SEQUENCE [LARGE SCALE GENOMIC DNA]</scope>
    <source>
        <strain evidence="20 21">TFFH 294</strain>
    </source>
</reference>
<keyword evidence="21" id="KW-1185">Reference proteome</keyword>
<comment type="catalytic activity">
    <reaction evidence="1">
        <text>a triacylglycerol + H2O = a diacylglycerol + a fatty acid + H(+)</text>
        <dbReference type="Rhea" id="RHEA:12044"/>
        <dbReference type="ChEBI" id="CHEBI:15377"/>
        <dbReference type="ChEBI" id="CHEBI:15378"/>
        <dbReference type="ChEBI" id="CHEBI:17855"/>
        <dbReference type="ChEBI" id="CHEBI:18035"/>
        <dbReference type="ChEBI" id="CHEBI:28868"/>
        <dbReference type="EC" id="3.1.1.3"/>
    </reaction>
</comment>
<keyword evidence="7" id="KW-0812">Transmembrane</keyword>
<comment type="subcellular location">
    <subcellularLocation>
        <location evidence="3">Endosome</location>
        <location evidence="3">Multivesicular body membrane</location>
        <topology evidence="3">Single-pass type II membrane protein</topology>
    </subcellularLocation>
    <subcellularLocation>
        <location evidence="2">Prevacuolar compartment membrane</location>
        <topology evidence="2">Single-pass type II membrane protein</topology>
    </subcellularLocation>
</comment>
<evidence type="ECO:0000256" key="13">
    <source>
        <dbReference type="ARBA" id="ARBA00023006"/>
    </source>
</evidence>
<evidence type="ECO:0000256" key="14">
    <source>
        <dbReference type="ARBA" id="ARBA00023098"/>
    </source>
</evidence>
<dbReference type="EMBL" id="HE797160">
    <property type="protein sequence ID" value="CCM04561.1"/>
    <property type="molecule type" value="Genomic_DNA"/>
</dbReference>
<gene>
    <name evidence="20" type="ORF">FIBRA_06742</name>
</gene>
<dbReference type="AlphaFoldDB" id="J4IBF3"/>
<dbReference type="EC" id="3.1.1.3" evidence="6"/>
<evidence type="ECO:0000256" key="6">
    <source>
        <dbReference type="ARBA" id="ARBA00013279"/>
    </source>
</evidence>
<sequence length="378" mass="41435">MFAYSALSLPNALQYLLASLLWQKTPLVESPSLRFELRHEHGLSQSARPVFSDVRSPVELAPQEYTLNTRPLQIYKPTLHANLSSDQIRGLSFVPWNALDTEGPDVRDRETLLMLAKMANNAYQEPADKEWYHIGSDWNSSYPFGWEPNADGLRGHIFATPDNSTVVITVKGTDTGWLTGGGGPTLDLLGPQYAIVMKVVTSVIKNLYYNVSYMYPSADIWLVGHSLGGSLASLIGVTFGAPVVAFEAPAEKLAAQRLHLPSPPSTQHVTHVYHTADPIPMGVCNGVSSACAIGGYAMETRCHLGNIIRYDTVSKLGWGVSVRNHGIRVIVDMLSAEWDSDNPGAVPDLFEEEDCVDCFNWEFGHFRNASVAACADNV</sequence>
<evidence type="ECO:0000313" key="21">
    <source>
        <dbReference type="Proteomes" id="UP000006352"/>
    </source>
</evidence>
<proteinExistence type="inferred from homology"/>
<dbReference type="Gene3D" id="3.40.50.1820">
    <property type="entry name" value="alpha/beta hydrolase"/>
    <property type="match status" value="1"/>
</dbReference>
<evidence type="ECO:0000256" key="16">
    <source>
        <dbReference type="ARBA" id="ARBA00023180"/>
    </source>
</evidence>
<dbReference type="HOGENOM" id="CLU_028295_1_1_1"/>
<evidence type="ECO:0000256" key="7">
    <source>
        <dbReference type="ARBA" id="ARBA00022692"/>
    </source>
</evidence>
<keyword evidence="12" id="KW-1133">Transmembrane helix</keyword>
<evidence type="ECO:0000256" key="1">
    <source>
        <dbReference type="ARBA" id="ARBA00001024"/>
    </source>
</evidence>
<dbReference type="GO" id="GO:0006660">
    <property type="term" value="P:phosphatidylserine catabolic process"/>
    <property type="evidence" value="ECO:0007669"/>
    <property type="project" value="TreeGrafter"/>
</dbReference>
<evidence type="ECO:0000259" key="19">
    <source>
        <dbReference type="Pfam" id="PF01764"/>
    </source>
</evidence>
<keyword evidence="14" id="KW-0443">Lipid metabolism</keyword>
<dbReference type="GO" id="GO:0034496">
    <property type="term" value="P:multivesicular body membrane disassembly"/>
    <property type="evidence" value="ECO:0007669"/>
    <property type="project" value="TreeGrafter"/>
</dbReference>
<evidence type="ECO:0000256" key="5">
    <source>
        <dbReference type="ARBA" id="ARBA00011137"/>
    </source>
</evidence>
<dbReference type="OrthoDB" id="58570at2759"/>
<dbReference type="FunCoup" id="J4IBF3">
    <property type="interactions" value="57"/>
</dbReference>
<protein>
    <recommendedName>
        <fullName evidence="6">triacylglycerol lipase</fullName>
        <ecNumber evidence="6">3.1.1.3</ecNumber>
    </recommendedName>
    <alternativeName>
        <fullName evidence="18">Autophagy-related protein 15</fullName>
    </alternativeName>
</protein>
<dbReference type="InParanoid" id="J4IBF3"/>
<dbReference type="Pfam" id="PF01764">
    <property type="entry name" value="Lipase_3"/>
    <property type="match status" value="1"/>
</dbReference>
<comment type="function">
    <text evidence="17">Lipase which is essential for lysis of subvacuolar cytoplasm to vacuole targeted bodies and intravacuolar autophagic bodies. Involved in the lysis of intravacuolar multivesicular body (MVB) vesicles. The intravacuolar membrane disintegration by ATG15 is critical to life span extension.</text>
</comment>
<evidence type="ECO:0000256" key="2">
    <source>
        <dbReference type="ARBA" id="ARBA00004270"/>
    </source>
</evidence>
<keyword evidence="8" id="KW-0967">Endosome</keyword>
<evidence type="ECO:0000256" key="10">
    <source>
        <dbReference type="ARBA" id="ARBA00022963"/>
    </source>
</evidence>
<feature type="domain" description="Fungal lipase-type" evidence="19">
    <location>
        <begin position="199"/>
        <end position="237"/>
    </location>
</feature>
<dbReference type="GO" id="GO:0004806">
    <property type="term" value="F:triacylglycerol lipase activity"/>
    <property type="evidence" value="ECO:0007669"/>
    <property type="project" value="UniProtKB-EC"/>
</dbReference>
<evidence type="ECO:0000256" key="15">
    <source>
        <dbReference type="ARBA" id="ARBA00023136"/>
    </source>
</evidence>
<dbReference type="InterPro" id="IPR050805">
    <property type="entry name" value="ATG15_Lipase"/>
</dbReference>
<evidence type="ECO:0000256" key="8">
    <source>
        <dbReference type="ARBA" id="ARBA00022753"/>
    </source>
</evidence>
<dbReference type="Proteomes" id="UP000006352">
    <property type="component" value="Unassembled WGS sequence"/>
</dbReference>
<dbReference type="PANTHER" id="PTHR47175">
    <property type="entry name" value="LIPASE ATG15-RELATED"/>
    <property type="match status" value="1"/>
</dbReference>
<dbReference type="InterPro" id="IPR029058">
    <property type="entry name" value="AB_hydrolase_fold"/>
</dbReference>
<comment type="subunit">
    <text evidence="5">Binds to both phosphatidylinositol (PI) and phosphatidylinositol 3,5-bisphosphate (PIP2).</text>
</comment>
<dbReference type="PANTHER" id="PTHR47175:SF2">
    <property type="entry name" value="LIPASE ATG15-RELATED"/>
    <property type="match status" value="1"/>
</dbReference>
<dbReference type="GO" id="GO:0034727">
    <property type="term" value="P:piecemeal microautophagy of the nucleus"/>
    <property type="evidence" value="ECO:0007669"/>
    <property type="project" value="TreeGrafter"/>
</dbReference>
<accession>J4IBF3</accession>
<keyword evidence="10" id="KW-0442">Lipid degradation</keyword>
<dbReference type="GO" id="GO:0046461">
    <property type="term" value="P:neutral lipid catabolic process"/>
    <property type="evidence" value="ECO:0007669"/>
    <property type="project" value="TreeGrafter"/>
</dbReference>
<keyword evidence="13" id="KW-0072">Autophagy</keyword>
<keyword evidence="16" id="KW-0325">Glycoprotein</keyword>
<evidence type="ECO:0000256" key="12">
    <source>
        <dbReference type="ARBA" id="ARBA00022989"/>
    </source>
</evidence>
<dbReference type="CDD" id="cd00519">
    <property type="entry name" value="Lipase_3"/>
    <property type="match status" value="1"/>
</dbReference>
<dbReference type="GO" id="GO:0032585">
    <property type="term" value="C:multivesicular body membrane"/>
    <property type="evidence" value="ECO:0007669"/>
    <property type="project" value="UniProtKB-SubCell"/>
</dbReference>
<dbReference type="STRING" id="599839.J4IBF3"/>
<comment type="similarity">
    <text evidence="4">Belongs to the AB hydrolase superfamily. Lipase family.</text>
</comment>
<evidence type="ECO:0000256" key="18">
    <source>
        <dbReference type="ARBA" id="ARBA00029828"/>
    </source>
</evidence>
<keyword evidence="15" id="KW-0472">Membrane</keyword>
<dbReference type="GeneID" id="24099472"/>
<organism evidence="20 21">
    <name type="scientific">Fibroporia radiculosa</name>
    <dbReference type="NCBI Taxonomy" id="599839"/>
    <lineage>
        <taxon>Eukaryota</taxon>
        <taxon>Fungi</taxon>
        <taxon>Dikarya</taxon>
        <taxon>Basidiomycota</taxon>
        <taxon>Agaricomycotina</taxon>
        <taxon>Agaricomycetes</taxon>
        <taxon>Polyporales</taxon>
        <taxon>Fibroporiaceae</taxon>
        <taxon>Fibroporia</taxon>
    </lineage>
</organism>
<keyword evidence="11" id="KW-0735">Signal-anchor</keyword>
<evidence type="ECO:0000256" key="11">
    <source>
        <dbReference type="ARBA" id="ARBA00022968"/>
    </source>
</evidence>
<evidence type="ECO:0000256" key="3">
    <source>
        <dbReference type="ARBA" id="ARBA00004343"/>
    </source>
</evidence>
<evidence type="ECO:0000256" key="4">
    <source>
        <dbReference type="ARBA" id="ARBA00010701"/>
    </source>
</evidence>
<evidence type="ECO:0000256" key="17">
    <source>
        <dbReference type="ARBA" id="ARBA00024663"/>
    </source>
</evidence>
<dbReference type="GO" id="GO:0004620">
    <property type="term" value="F:phospholipase activity"/>
    <property type="evidence" value="ECO:0007669"/>
    <property type="project" value="TreeGrafter"/>
</dbReference>
<keyword evidence="9" id="KW-0378">Hydrolase</keyword>
<dbReference type="RefSeq" id="XP_012183844.1">
    <property type="nucleotide sequence ID" value="XM_012328454.1"/>
</dbReference>
<name>J4IBF3_9APHY</name>